<feature type="domain" description="PepSY" evidence="1">
    <location>
        <begin position="374"/>
        <end position="435"/>
    </location>
</feature>
<evidence type="ECO:0000313" key="4">
    <source>
        <dbReference type="EMBL" id="EHL74061.1"/>
    </source>
</evidence>
<evidence type="ECO:0000259" key="1">
    <source>
        <dbReference type="Pfam" id="PF03413"/>
    </source>
</evidence>
<organism evidence="4 5">
    <name type="scientific">Bacillus smithii 7_3_47FAA</name>
    <dbReference type="NCBI Taxonomy" id="665952"/>
    <lineage>
        <taxon>Bacteria</taxon>
        <taxon>Bacillati</taxon>
        <taxon>Bacillota</taxon>
        <taxon>Bacilli</taxon>
        <taxon>Bacillales</taxon>
        <taxon>Bacillaceae</taxon>
        <taxon>Bacillus</taxon>
    </lineage>
</organism>
<dbReference type="InterPro" id="IPR025711">
    <property type="entry name" value="PepSY"/>
</dbReference>
<dbReference type="NCBIfam" id="TIGR02889">
    <property type="entry name" value="spore_YpeB"/>
    <property type="match status" value="1"/>
</dbReference>
<protein>
    <submittedName>
        <fullName evidence="4">Germination protein YpeB</fullName>
    </submittedName>
</protein>
<gene>
    <name evidence="4" type="ORF">HMPREF1015_00104</name>
</gene>
<dbReference type="Pfam" id="PF20769">
    <property type="entry name" value="YPEB_N"/>
    <property type="match status" value="1"/>
</dbReference>
<keyword evidence="5" id="KW-1185">Reference proteome</keyword>
<evidence type="ECO:0000313" key="5">
    <source>
        <dbReference type="Proteomes" id="UP000011747"/>
    </source>
</evidence>
<dbReference type="PATRIC" id="fig|665952.3.peg.2977"/>
<feature type="domain" description="Sporulation protein YpeB N-terminal" evidence="3">
    <location>
        <begin position="27"/>
        <end position="162"/>
    </location>
</feature>
<dbReference type="RefSeq" id="WP_003355169.1">
    <property type="nucleotide sequence ID" value="NZ_JH414764.1"/>
</dbReference>
<dbReference type="AlphaFoldDB" id="G9QP87"/>
<dbReference type="InterPro" id="IPR014239">
    <property type="entry name" value="YpeB_PepSY1-2"/>
</dbReference>
<dbReference type="InterPro" id="IPR048402">
    <property type="entry name" value="YpeB_N"/>
</dbReference>
<reference evidence="4 5" key="1">
    <citation type="submission" date="2011-09" db="EMBL/GenBank/DDBJ databases">
        <title>The Genome Sequence of Bacillus smithii 7_3_47FAA.</title>
        <authorList>
            <consortium name="The Broad Institute Genome Sequencing Platform"/>
            <person name="Earl A."/>
            <person name="Ward D."/>
            <person name="Feldgarden M."/>
            <person name="Gevers D."/>
            <person name="Daigneault M."/>
            <person name="Strauss J."/>
            <person name="Allen-Vercoe E."/>
            <person name="Young S.K."/>
            <person name="Zeng Q."/>
            <person name="Gargeya S."/>
            <person name="Fitzgerald M."/>
            <person name="Haas B."/>
            <person name="Abouelleil A."/>
            <person name="Alvarado L."/>
            <person name="Arachchi H.M."/>
            <person name="Berlin A."/>
            <person name="Brown A."/>
            <person name="Chapman S.B."/>
            <person name="Chen Z."/>
            <person name="Dunbar C."/>
            <person name="Freedman E."/>
            <person name="Gearin G."/>
            <person name="Goldberg J."/>
            <person name="Griggs A."/>
            <person name="Gujja S."/>
            <person name="Heiman D."/>
            <person name="Howarth C."/>
            <person name="Larson L."/>
            <person name="Lui A."/>
            <person name="MacDonald P.J.P."/>
            <person name="Montmayeur A."/>
            <person name="Murphy C."/>
            <person name="Neiman D."/>
            <person name="Pearson M."/>
            <person name="Priest M."/>
            <person name="Roberts A."/>
            <person name="Saif S."/>
            <person name="Shea T."/>
            <person name="Shenoy N."/>
            <person name="Sisk P."/>
            <person name="Stolte C."/>
            <person name="Sykes S."/>
            <person name="Wortman J."/>
            <person name="Nusbaum C."/>
            <person name="Birren B."/>
        </authorList>
    </citation>
    <scope>NUCLEOTIDE SEQUENCE [LARGE SCALE GENOMIC DNA]</scope>
    <source>
        <strain evidence="4 5">7_3_47FAA</strain>
    </source>
</reference>
<feature type="domain" description="Sporulation protein YpeB PepSY1 and PepSY2" evidence="2">
    <location>
        <begin position="180"/>
        <end position="371"/>
    </location>
</feature>
<dbReference type="GO" id="GO:0009847">
    <property type="term" value="P:spore germination"/>
    <property type="evidence" value="ECO:0007669"/>
    <property type="project" value="InterPro"/>
</dbReference>
<dbReference type="GeneID" id="87582123"/>
<dbReference type="Proteomes" id="UP000011747">
    <property type="component" value="Unassembled WGS sequence"/>
</dbReference>
<sequence length="448" mass="50581">MIRYILVVILTLGLAGTVLWGYQEHKEKNAVLINAENNYQRAFHDLTYQVDMLHDKIGATLAMNSQKQLSPALADVWRLTSEAHTDVGQLPLSLLPFNKTEEFLSNIGNFSYRTAIRDLNKQPLSEQEYSQLKKLYKQSADIQNELRQVQHMVLKNNLRWMDVEMALANGKEASDNTIIDGFKTVEKTVGGYGEEDVNGVTSISTKAKKPQFDQLPGKEISRKEAVQIAKSFSPSSNISNVKVTKNGDGSEFGFYSVSFKSDGAEGTMDVTKKGGYPIWYMVNRDVANQKLSLNEAYLTAQRFLKKHHFQNLEGVDSAQYDHIGVFTFVSNQNGVRIYPEAVKIKVALDNGEVMGLVASDYLNHHHKRQLPKPKLSVSDAKKMIHSNVKIEESRLAVINNDLDEEVLCYEFLGTLDQDTYRIYINAETGDEEKVEKLENAEPIYNDVL</sequence>
<proteinExistence type="predicted"/>
<comment type="caution">
    <text evidence="4">The sequence shown here is derived from an EMBL/GenBank/DDBJ whole genome shotgun (WGS) entry which is preliminary data.</text>
</comment>
<dbReference type="EMBL" id="ACWF01000152">
    <property type="protein sequence ID" value="EHL74061.1"/>
    <property type="molecule type" value="Genomic_DNA"/>
</dbReference>
<evidence type="ECO:0000259" key="2">
    <source>
        <dbReference type="Pfam" id="PF14620"/>
    </source>
</evidence>
<name>G9QP87_9BACI</name>
<accession>G9QP87</accession>
<evidence type="ECO:0000259" key="3">
    <source>
        <dbReference type="Pfam" id="PF20769"/>
    </source>
</evidence>
<dbReference type="Pfam" id="PF14620">
    <property type="entry name" value="YPEB_PepSY1-2"/>
    <property type="match status" value="1"/>
</dbReference>
<dbReference type="Pfam" id="PF03413">
    <property type="entry name" value="PepSY"/>
    <property type="match status" value="1"/>
</dbReference>
<dbReference type="HOGENOM" id="CLU_045803_0_0_9"/>